<sequence length="365" mass="40185">MTNTTHDPLPIDQTPVGELLGDELEARGWSQADFAAVIDRPTQFVSEIVTGKKEITRESAAQIGAALSLSPEFWLKLQDQYLLAEQARNSATQAKLEDVRRRARLNQLAPIQLLQKRKILSGSTLDELEAEVMELLELDSIDSQPGFATAAKRTNHGEDMSMLQQAWVACVRKRARKLPPVGEYSSKKLAALASLLPRSVRTAEDFAMLPDQFRGAGVQLVYVEALPGAKIDGCAMFVDGHPIIGLSGRGKRLDKVLFTLLHEIAHILGGHVDTELIVEELDDGHAQESVREREANDGAAGWIFPNGYPSVPSRISAPWVDQTAAELGLARIMLVGQLQKRGRLDWRTTLAKNAPSVSEVLPHWR</sequence>
<dbReference type="PANTHER" id="PTHR36924:SF1">
    <property type="entry name" value="ANTITOXIN HIGA-1"/>
    <property type="match status" value="1"/>
</dbReference>
<dbReference type="Gene3D" id="1.10.10.2910">
    <property type="match status" value="1"/>
</dbReference>
<dbReference type="InterPro" id="IPR013430">
    <property type="entry name" value="Toxin_antidote_HigA"/>
</dbReference>
<dbReference type="RefSeq" id="WP_138251285.1">
    <property type="nucleotide sequence ID" value="NZ_AP022616.1"/>
</dbReference>
<protein>
    <submittedName>
        <fullName evidence="1">Transcriptional regulator</fullName>
    </submittedName>
</protein>
<dbReference type="PROSITE" id="PS50943">
    <property type="entry name" value="HTH_CROC1"/>
    <property type="match status" value="1"/>
</dbReference>
<dbReference type="GO" id="GO:0003677">
    <property type="term" value="F:DNA binding"/>
    <property type="evidence" value="ECO:0007669"/>
    <property type="project" value="InterPro"/>
</dbReference>
<dbReference type="InterPro" id="IPR010982">
    <property type="entry name" value="Lambda_DNA-bd_dom_sf"/>
</dbReference>
<gene>
    <name evidence="1" type="ORF">C1S79_27485</name>
</gene>
<keyword evidence="2" id="KW-1185">Reference proteome</keyword>
<dbReference type="EMBL" id="POTM01000066">
    <property type="protein sequence ID" value="TLH58560.1"/>
    <property type="molecule type" value="Genomic_DNA"/>
</dbReference>
<dbReference type="Gene3D" id="1.10.260.40">
    <property type="entry name" value="lambda repressor-like DNA-binding domains"/>
    <property type="match status" value="1"/>
</dbReference>
<dbReference type="SUPFAM" id="SSF47413">
    <property type="entry name" value="lambda repressor-like DNA-binding domains"/>
    <property type="match status" value="1"/>
</dbReference>
<dbReference type="PANTHER" id="PTHR36924">
    <property type="entry name" value="ANTITOXIN HIGA-1"/>
    <property type="match status" value="1"/>
</dbReference>
<name>A0A7I7ZR40_9MYCO</name>
<reference evidence="1 2" key="1">
    <citation type="submission" date="2018-01" db="EMBL/GenBank/DDBJ databases">
        <title>Comparative genomics of Mycobacterium mucogenicum and Mycobacterium neoaurum clade members emphasizing tRNA and non-coding RNA.</title>
        <authorList>
            <person name="Behra P.R.K."/>
            <person name="Pettersson B.M.F."/>
            <person name="Das S."/>
            <person name="Dasgupta S."/>
            <person name="Kirsebom L.A."/>
        </authorList>
    </citation>
    <scope>NUCLEOTIDE SEQUENCE [LARGE SCALE GENOMIC DNA]</scope>
    <source>
        <strain evidence="1 2">DSM 45104</strain>
    </source>
</reference>
<dbReference type="SMART" id="SM00530">
    <property type="entry name" value="HTH_XRE"/>
    <property type="match status" value="1"/>
</dbReference>
<organism evidence="1 2">
    <name type="scientific">Mycolicibacterium phocaicum</name>
    <dbReference type="NCBI Taxonomy" id="319706"/>
    <lineage>
        <taxon>Bacteria</taxon>
        <taxon>Bacillati</taxon>
        <taxon>Actinomycetota</taxon>
        <taxon>Actinomycetes</taxon>
        <taxon>Mycobacteriales</taxon>
        <taxon>Mycobacteriaceae</taxon>
        <taxon>Mycolicibacterium</taxon>
    </lineage>
</organism>
<dbReference type="Proteomes" id="UP000309984">
    <property type="component" value="Unassembled WGS sequence"/>
</dbReference>
<dbReference type="CDD" id="cd00093">
    <property type="entry name" value="HTH_XRE"/>
    <property type="match status" value="1"/>
</dbReference>
<accession>A0A7I7ZR40</accession>
<evidence type="ECO:0000313" key="1">
    <source>
        <dbReference type="EMBL" id="TLH58560.1"/>
    </source>
</evidence>
<proteinExistence type="predicted"/>
<dbReference type="InterPro" id="IPR001387">
    <property type="entry name" value="Cro/C1-type_HTH"/>
</dbReference>
<dbReference type="AlphaFoldDB" id="A0A7I7ZR40"/>
<evidence type="ECO:0000313" key="2">
    <source>
        <dbReference type="Proteomes" id="UP000309984"/>
    </source>
</evidence>
<comment type="caution">
    <text evidence="1">The sequence shown here is derived from an EMBL/GenBank/DDBJ whole genome shotgun (WGS) entry which is preliminary data.</text>
</comment>